<feature type="transmembrane region" description="Helical" evidence="1">
    <location>
        <begin position="130"/>
        <end position="157"/>
    </location>
</feature>
<feature type="transmembrane region" description="Helical" evidence="1">
    <location>
        <begin position="259"/>
        <end position="279"/>
    </location>
</feature>
<name>A0A9D1SVV6_9FIRM</name>
<feature type="transmembrane region" description="Helical" evidence="1">
    <location>
        <begin position="202"/>
        <end position="223"/>
    </location>
</feature>
<gene>
    <name evidence="2" type="ORF">IAC73_02075</name>
</gene>
<keyword evidence="1" id="KW-0812">Transmembrane</keyword>
<protein>
    <submittedName>
        <fullName evidence="2">Uncharacterized protein</fullName>
    </submittedName>
</protein>
<organism evidence="2 3">
    <name type="scientific">Candidatus Limadaptatus stercoripullorum</name>
    <dbReference type="NCBI Taxonomy" id="2840846"/>
    <lineage>
        <taxon>Bacteria</taxon>
        <taxon>Bacillati</taxon>
        <taxon>Bacillota</taxon>
        <taxon>Clostridia</taxon>
        <taxon>Eubacteriales</taxon>
        <taxon>Candidatus Limadaptatus</taxon>
    </lineage>
</organism>
<evidence type="ECO:0000313" key="3">
    <source>
        <dbReference type="Proteomes" id="UP000886857"/>
    </source>
</evidence>
<feature type="transmembrane region" description="Helical" evidence="1">
    <location>
        <begin position="87"/>
        <end position="109"/>
    </location>
</feature>
<reference evidence="2" key="1">
    <citation type="submission" date="2020-10" db="EMBL/GenBank/DDBJ databases">
        <authorList>
            <person name="Gilroy R."/>
        </authorList>
    </citation>
    <scope>NUCLEOTIDE SEQUENCE</scope>
    <source>
        <strain evidence="2">10406</strain>
    </source>
</reference>
<evidence type="ECO:0000256" key="1">
    <source>
        <dbReference type="SAM" id="Phobius"/>
    </source>
</evidence>
<evidence type="ECO:0000313" key="2">
    <source>
        <dbReference type="EMBL" id="HIU98614.1"/>
    </source>
</evidence>
<reference evidence="2" key="2">
    <citation type="journal article" date="2021" name="PeerJ">
        <title>Extensive microbial diversity within the chicken gut microbiome revealed by metagenomics and culture.</title>
        <authorList>
            <person name="Gilroy R."/>
            <person name="Ravi A."/>
            <person name="Getino M."/>
            <person name="Pursley I."/>
            <person name="Horton D.L."/>
            <person name="Alikhan N.F."/>
            <person name="Baker D."/>
            <person name="Gharbi K."/>
            <person name="Hall N."/>
            <person name="Watson M."/>
            <person name="Adriaenssens E.M."/>
            <person name="Foster-Nyarko E."/>
            <person name="Jarju S."/>
            <person name="Secka A."/>
            <person name="Antonio M."/>
            <person name="Oren A."/>
            <person name="Chaudhuri R.R."/>
            <person name="La Ragione R."/>
            <person name="Hildebrand F."/>
            <person name="Pallen M.J."/>
        </authorList>
    </citation>
    <scope>NUCLEOTIDE SEQUENCE</scope>
    <source>
        <strain evidence="2">10406</strain>
    </source>
</reference>
<comment type="caution">
    <text evidence="2">The sequence shown here is derived from an EMBL/GenBank/DDBJ whole genome shotgun (WGS) entry which is preliminary data.</text>
</comment>
<accession>A0A9D1SVV6</accession>
<dbReference type="EMBL" id="DVOE01000029">
    <property type="protein sequence ID" value="HIU98614.1"/>
    <property type="molecule type" value="Genomic_DNA"/>
</dbReference>
<sequence length="287" mass="30042">MKRFFGIFLSDGYKLAKMKSLYIGIAVMAVLVLVSALAVTGMAELYEEAYGENMIFGDGNGGIKEVDDVAAEIMLQDGLSMLATAPASSAVTTLVAIIAALFIGTDYSSGMMRLFVGRGAGKAQAFVSKWLWVLILTLVYTCVSYLFCLIAAAALGADGKALSEISGTVGAGFGTAVFYAFVFSAIFTAVPHFVRSKAGGITLLLAMEIVVGAILVAVVQLALGVGTGVESENTVYLLLNPYYAYEYIAATDSMTGQELGLVFGGGAMWFALFLGGGLLHSIKADIK</sequence>
<keyword evidence="1" id="KW-1133">Transmembrane helix</keyword>
<proteinExistence type="predicted"/>
<feature type="transmembrane region" description="Helical" evidence="1">
    <location>
        <begin position="21"/>
        <end position="43"/>
    </location>
</feature>
<dbReference type="Proteomes" id="UP000886857">
    <property type="component" value="Unassembled WGS sequence"/>
</dbReference>
<feature type="transmembrane region" description="Helical" evidence="1">
    <location>
        <begin position="169"/>
        <end position="190"/>
    </location>
</feature>
<dbReference type="AlphaFoldDB" id="A0A9D1SVV6"/>
<keyword evidence="1" id="KW-0472">Membrane</keyword>